<organism evidence="1">
    <name type="scientific">human gut metagenome</name>
    <dbReference type="NCBI Taxonomy" id="408170"/>
    <lineage>
        <taxon>unclassified sequences</taxon>
        <taxon>metagenomes</taxon>
        <taxon>organismal metagenomes</taxon>
    </lineage>
</organism>
<dbReference type="AlphaFoldDB" id="K1T3X9"/>
<accession>K1T3X9</accession>
<comment type="caution">
    <text evidence="1">The sequence shown here is derived from an EMBL/GenBank/DDBJ whole genome shotgun (WGS) entry which is preliminary data.</text>
</comment>
<protein>
    <recommendedName>
        <fullName evidence="2">FAD dependent oxidoreductase</fullName>
    </recommendedName>
</protein>
<proteinExistence type="predicted"/>
<reference evidence="1" key="1">
    <citation type="journal article" date="2013" name="Environ. Microbiol.">
        <title>Microbiota from the distal guts of lean and obese adolescents exhibit partial functional redundancy besides clear differences in community structure.</title>
        <authorList>
            <person name="Ferrer M."/>
            <person name="Ruiz A."/>
            <person name="Lanza F."/>
            <person name="Haange S.B."/>
            <person name="Oberbach A."/>
            <person name="Till H."/>
            <person name="Bargiela R."/>
            <person name="Campoy C."/>
            <person name="Segura M.T."/>
            <person name="Richter M."/>
            <person name="von Bergen M."/>
            <person name="Seifert J."/>
            <person name="Suarez A."/>
        </authorList>
    </citation>
    <scope>NUCLEOTIDE SEQUENCE</scope>
</reference>
<sequence>FHWNHCIEKIHTTTPLSYRDYTGTIDGSAYGIVKNYQYPQISFVSTRTKLKNLFLTGQNLNVHGALGVTLTAMLTCSEFVGQEYLAKKVGNA</sequence>
<gene>
    <name evidence="1" type="ORF">LEA_10800</name>
</gene>
<feature type="non-terminal residue" evidence="1">
    <location>
        <position position="1"/>
    </location>
</feature>
<dbReference type="EMBL" id="AJWY01007273">
    <property type="protein sequence ID" value="EKC64473.1"/>
    <property type="molecule type" value="Genomic_DNA"/>
</dbReference>
<evidence type="ECO:0000313" key="1">
    <source>
        <dbReference type="EMBL" id="EKC64473.1"/>
    </source>
</evidence>
<evidence type="ECO:0008006" key="2">
    <source>
        <dbReference type="Google" id="ProtNLM"/>
    </source>
</evidence>
<name>K1T3X9_9ZZZZ</name>